<dbReference type="InterPro" id="IPR038287">
    <property type="entry name" value="Cse2_sf"/>
</dbReference>
<evidence type="ECO:0000256" key="1">
    <source>
        <dbReference type="SAM" id="MobiDB-lite"/>
    </source>
</evidence>
<protein>
    <submittedName>
        <fullName evidence="2">Type I-E CRISPR-associated protein Cse2/CasB</fullName>
    </submittedName>
</protein>
<dbReference type="AlphaFoldDB" id="A0AB39MNN1"/>
<dbReference type="EMBL" id="CP163431">
    <property type="protein sequence ID" value="XDQ07634.1"/>
    <property type="molecule type" value="Genomic_DNA"/>
</dbReference>
<dbReference type="Gene3D" id="1.10.520.40">
    <property type="entry name" value="CRISPR-associated protein Cse2"/>
    <property type="match status" value="1"/>
</dbReference>
<feature type="compositionally biased region" description="Low complexity" evidence="1">
    <location>
        <begin position="89"/>
        <end position="109"/>
    </location>
</feature>
<organism evidence="2">
    <name type="scientific">Streptomyces sp. R08</name>
    <dbReference type="NCBI Taxonomy" id="3238624"/>
    <lineage>
        <taxon>Bacteria</taxon>
        <taxon>Bacillati</taxon>
        <taxon>Actinomycetota</taxon>
        <taxon>Actinomycetes</taxon>
        <taxon>Kitasatosporales</taxon>
        <taxon>Streptomycetaceae</taxon>
        <taxon>Streptomyces</taxon>
    </lineage>
</organism>
<name>A0AB39MNN1_9ACTN</name>
<sequence>MSFTTAQRRAHYDDFVHQVITLCAVNSIRADLNSGCGRPVAECPRMPEHLTRHIAGFGARRAHYTVAGLIAQIRDLPHEHGPYQPESVTPAADRTARPATAPAVTGAAPAPGPAPAPPIGTGGAGRSWRSRPDLGTHLAIAVARYGFKEAVMTNRVKTLTRLDTELLHPRLWSLTSHLHSHGAARLDFAVLLDDLAWWDHDQLETAARWRENYFLTLHTLSTKEY</sequence>
<gene>
    <name evidence="2" type="ORF">AB5J58_48990</name>
</gene>
<accession>A0AB39MNN1</accession>
<reference evidence="2" key="1">
    <citation type="submission" date="2024-07" db="EMBL/GenBank/DDBJ databases">
        <authorList>
            <person name="Yu S.T."/>
        </authorList>
    </citation>
    <scope>NUCLEOTIDE SEQUENCE</scope>
    <source>
        <strain evidence="2">R08</strain>
    </source>
</reference>
<proteinExistence type="predicted"/>
<dbReference type="InterPro" id="IPR013382">
    <property type="entry name" value="CRISPR-assoc_prot_Cse2"/>
</dbReference>
<evidence type="ECO:0000313" key="2">
    <source>
        <dbReference type="EMBL" id="XDQ07634.1"/>
    </source>
</evidence>
<dbReference type="Pfam" id="PF09485">
    <property type="entry name" value="CRISPR_Cse2"/>
    <property type="match status" value="1"/>
</dbReference>
<feature type="region of interest" description="Disordered" evidence="1">
    <location>
        <begin position="79"/>
        <end position="128"/>
    </location>
</feature>
<dbReference type="RefSeq" id="WP_369192405.1">
    <property type="nucleotide sequence ID" value="NZ_CP163431.1"/>
</dbReference>